<feature type="binding site" evidence="16">
    <location>
        <position position="93"/>
    </location>
    <ligand>
        <name>substrate</name>
    </ligand>
</feature>
<dbReference type="SUPFAM" id="SSF53067">
    <property type="entry name" value="Actin-like ATPase domain"/>
    <property type="match status" value="2"/>
</dbReference>
<comment type="cofactor">
    <cofactor evidence="16">
        <name>NH4(+)</name>
        <dbReference type="ChEBI" id="CHEBI:28938"/>
    </cofactor>
    <cofactor evidence="16">
        <name>K(+)</name>
        <dbReference type="ChEBI" id="CHEBI:29103"/>
    </cofactor>
    <text evidence="16">A monovalent cation. Ammonium or potassium.</text>
</comment>
<comment type="function">
    <text evidence="16">Catalyzes the phosphorylation of pantothenate (Pan), the first step in CoA biosynthesis.</text>
</comment>
<gene>
    <name evidence="16" type="primary">coaX</name>
    <name evidence="17" type="ORF">G3446_25425</name>
</gene>
<protein>
    <recommendedName>
        <fullName evidence="15 16">Type III pantothenate kinase</fullName>
        <ecNumber evidence="6 16">2.7.1.33</ecNumber>
    </recommendedName>
    <alternativeName>
        <fullName evidence="16">PanK-III</fullName>
    </alternativeName>
    <alternativeName>
        <fullName evidence="16">Pantothenic acid kinase</fullName>
    </alternativeName>
</protein>
<dbReference type="CDD" id="cd24015">
    <property type="entry name" value="ASKHA_NBD_PanK-III"/>
    <property type="match status" value="1"/>
</dbReference>
<keyword evidence="11 16" id="KW-0067">ATP-binding</keyword>
<comment type="subcellular location">
    <subcellularLocation>
        <location evidence="3 16">Cytoplasm</location>
    </subcellularLocation>
</comment>
<keyword evidence="13 16" id="KW-0173">Coenzyme A biosynthesis</keyword>
<keyword evidence="18" id="KW-1185">Reference proteome</keyword>
<dbReference type="PANTHER" id="PTHR34265:SF1">
    <property type="entry name" value="TYPE III PANTOTHENATE KINASE"/>
    <property type="match status" value="1"/>
</dbReference>
<evidence type="ECO:0000256" key="10">
    <source>
        <dbReference type="ARBA" id="ARBA00022777"/>
    </source>
</evidence>
<feature type="binding site" evidence="16">
    <location>
        <begin position="100"/>
        <end position="103"/>
    </location>
    <ligand>
        <name>substrate</name>
    </ligand>
</feature>
<dbReference type="InterPro" id="IPR043129">
    <property type="entry name" value="ATPase_NBD"/>
</dbReference>
<dbReference type="RefSeq" id="WP_164456472.1">
    <property type="nucleotide sequence ID" value="NZ_JAAIJQ010000158.1"/>
</dbReference>
<evidence type="ECO:0000256" key="1">
    <source>
        <dbReference type="ARBA" id="ARBA00001206"/>
    </source>
</evidence>
<feature type="binding site" evidence="16">
    <location>
        <position position="125"/>
    </location>
    <ligand>
        <name>ATP</name>
        <dbReference type="ChEBI" id="CHEBI:30616"/>
    </ligand>
</feature>
<dbReference type="UniPathway" id="UPA00241">
    <property type="reaction ID" value="UER00352"/>
</dbReference>
<evidence type="ECO:0000256" key="13">
    <source>
        <dbReference type="ARBA" id="ARBA00022993"/>
    </source>
</evidence>
<dbReference type="Proteomes" id="UP000483379">
    <property type="component" value="Unassembled WGS sequence"/>
</dbReference>
<comment type="caution">
    <text evidence="17">The sequence shown here is derived from an EMBL/GenBank/DDBJ whole genome shotgun (WGS) entry which is preliminary data.</text>
</comment>
<dbReference type="GO" id="GO:0046872">
    <property type="term" value="F:metal ion binding"/>
    <property type="evidence" value="ECO:0007669"/>
    <property type="project" value="UniProtKB-KW"/>
</dbReference>
<feature type="active site" description="Proton acceptor" evidence="16">
    <location>
        <position position="102"/>
    </location>
</feature>
<dbReference type="AlphaFoldDB" id="A0A6M0K791"/>
<accession>A0A6M0K791</accession>
<dbReference type="Pfam" id="PF03309">
    <property type="entry name" value="Pan_kinase"/>
    <property type="match status" value="1"/>
</dbReference>
<dbReference type="GO" id="GO:0004594">
    <property type="term" value="F:pantothenate kinase activity"/>
    <property type="evidence" value="ECO:0007669"/>
    <property type="project" value="UniProtKB-UniRule"/>
</dbReference>
<dbReference type="PANTHER" id="PTHR34265">
    <property type="entry name" value="TYPE III PANTOTHENATE KINASE"/>
    <property type="match status" value="1"/>
</dbReference>
<comment type="pathway">
    <text evidence="4 16">Cofactor biosynthesis; coenzyme A biosynthesis; CoA from (R)-pantothenate: step 1/5.</text>
</comment>
<feature type="binding site" evidence="16">
    <location>
        <position position="122"/>
    </location>
    <ligand>
        <name>K(+)</name>
        <dbReference type="ChEBI" id="CHEBI:29103"/>
    </ligand>
</feature>
<dbReference type="GO" id="GO:0005737">
    <property type="term" value="C:cytoplasm"/>
    <property type="evidence" value="ECO:0007669"/>
    <property type="project" value="UniProtKB-SubCell"/>
</dbReference>
<dbReference type="NCBIfam" id="TIGR00671">
    <property type="entry name" value="baf"/>
    <property type="match status" value="1"/>
</dbReference>
<dbReference type="EMBL" id="JAAIJQ010000158">
    <property type="protein sequence ID" value="NEV65144.1"/>
    <property type="molecule type" value="Genomic_DNA"/>
</dbReference>
<evidence type="ECO:0000256" key="16">
    <source>
        <dbReference type="HAMAP-Rule" id="MF_01274"/>
    </source>
</evidence>
<evidence type="ECO:0000256" key="7">
    <source>
        <dbReference type="ARBA" id="ARBA00022490"/>
    </source>
</evidence>
<evidence type="ECO:0000256" key="15">
    <source>
        <dbReference type="ARBA" id="ARBA00040883"/>
    </source>
</evidence>
<keyword evidence="8 16" id="KW-0808">Transferase</keyword>
<keyword evidence="7 16" id="KW-0963">Cytoplasm</keyword>
<evidence type="ECO:0000256" key="2">
    <source>
        <dbReference type="ARBA" id="ARBA00001958"/>
    </source>
</evidence>
<keyword evidence="12 16" id="KW-0630">Potassium</keyword>
<feature type="binding site" evidence="16">
    <location>
        <begin position="6"/>
        <end position="13"/>
    </location>
    <ligand>
        <name>ATP</name>
        <dbReference type="ChEBI" id="CHEBI:30616"/>
    </ligand>
</feature>
<dbReference type="GO" id="GO:0015937">
    <property type="term" value="P:coenzyme A biosynthetic process"/>
    <property type="evidence" value="ECO:0007669"/>
    <property type="project" value="UniProtKB-UniRule"/>
</dbReference>
<keyword evidence="16" id="KW-0479">Metal-binding</keyword>
<keyword evidence="10 16" id="KW-0418">Kinase</keyword>
<evidence type="ECO:0000256" key="11">
    <source>
        <dbReference type="ARBA" id="ARBA00022840"/>
    </source>
</evidence>
<evidence type="ECO:0000256" key="8">
    <source>
        <dbReference type="ARBA" id="ARBA00022679"/>
    </source>
</evidence>
<comment type="cofactor">
    <cofactor evidence="2">
        <name>K(+)</name>
        <dbReference type="ChEBI" id="CHEBI:29103"/>
    </cofactor>
</comment>
<evidence type="ECO:0000256" key="4">
    <source>
        <dbReference type="ARBA" id="ARBA00005225"/>
    </source>
</evidence>
<keyword evidence="9 16" id="KW-0547">Nucleotide-binding</keyword>
<name>A0A6M0K791_9GAMM</name>
<evidence type="ECO:0000256" key="9">
    <source>
        <dbReference type="ARBA" id="ARBA00022741"/>
    </source>
</evidence>
<evidence type="ECO:0000256" key="3">
    <source>
        <dbReference type="ARBA" id="ARBA00004496"/>
    </source>
</evidence>
<comment type="similarity">
    <text evidence="14 16">Belongs to the type III pantothenate kinase family.</text>
</comment>
<comment type="catalytic activity">
    <reaction evidence="1 16">
        <text>(R)-pantothenate + ATP = (R)-4'-phosphopantothenate + ADP + H(+)</text>
        <dbReference type="Rhea" id="RHEA:16373"/>
        <dbReference type="ChEBI" id="CHEBI:10986"/>
        <dbReference type="ChEBI" id="CHEBI:15378"/>
        <dbReference type="ChEBI" id="CHEBI:29032"/>
        <dbReference type="ChEBI" id="CHEBI:30616"/>
        <dbReference type="ChEBI" id="CHEBI:456216"/>
        <dbReference type="EC" id="2.7.1.33"/>
    </reaction>
</comment>
<organism evidence="17 18">
    <name type="scientific">Thiorhodococcus minor</name>
    <dbReference type="NCBI Taxonomy" id="57489"/>
    <lineage>
        <taxon>Bacteria</taxon>
        <taxon>Pseudomonadati</taxon>
        <taxon>Pseudomonadota</taxon>
        <taxon>Gammaproteobacteria</taxon>
        <taxon>Chromatiales</taxon>
        <taxon>Chromatiaceae</taxon>
        <taxon>Thiorhodococcus</taxon>
    </lineage>
</organism>
<dbReference type="EC" id="2.7.1.33" evidence="6 16"/>
<sequence length="246" mass="26501">MNLLIDIGNSNLRWTRHGDGCTWDLSVARHSGGIPLDLLAQWERLEPPERLIVSNVGGQDVAAALTRVARALWGRSPDFLHTQAAFGGVRIAYEEPRRFGVDRWLGLIAAHAHTEQACLVVDVGTAATFDLLLADGQHLGGLILPGVEMMRKSLLMGTRIPRIEADPAADPWATDTGPAVAAGSIHALAALATRLFDRLAVEAGRQPSLILTGGDAERIRPALDQPSELVPDLVLQGMRRVVEEAD</sequence>
<reference evidence="17 18" key="1">
    <citation type="submission" date="2020-02" db="EMBL/GenBank/DDBJ databases">
        <title>Genome sequences of Thiorhodococcus mannitoliphagus and Thiorhodococcus minor, purple sulfur photosynthetic bacteria in the gammaproteobacterial family, Chromatiaceae.</title>
        <authorList>
            <person name="Aviles F.A."/>
            <person name="Meyer T.E."/>
            <person name="Kyndt J.A."/>
        </authorList>
    </citation>
    <scope>NUCLEOTIDE SEQUENCE [LARGE SCALE GENOMIC DNA]</scope>
    <source>
        <strain evidence="17 18">DSM 11518</strain>
    </source>
</reference>
<dbReference type="GO" id="GO:0005524">
    <property type="term" value="F:ATP binding"/>
    <property type="evidence" value="ECO:0007669"/>
    <property type="project" value="UniProtKB-UniRule"/>
</dbReference>
<comment type="subunit">
    <text evidence="5 16">Homodimer.</text>
</comment>
<dbReference type="Gene3D" id="3.30.420.40">
    <property type="match status" value="2"/>
</dbReference>
<evidence type="ECO:0000313" key="17">
    <source>
        <dbReference type="EMBL" id="NEV65144.1"/>
    </source>
</evidence>
<evidence type="ECO:0000313" key="18">
    <source>
        <dbReference type="Proteomes" id="UP000483379"/>
    </source>
</evidence>
<evidence type="ECO:0000256" key="5">
    <source>
        <dbReference type="ARBA" id="ARBA00011738"/>
    </source>
</evidence>
<dbReference type="InterPro" id="IPR004619">
    <property type="entry name" value="Type_III_PanK"/>
</dbReference>
<dbReference type="HAMAP" id="MF_01274">
    <property type="entry name" value="Pantothen_kinase_3"/>
    <property type="match status" value="1"/>
</dbReference>
<evidence type="ECO:0000256" key="6">
    <source>
        <dbReference type="ARBA" id="ARBA00012102"/>
    </source>
</evidence>
<feature type="binding site" evidence="16">
    <location>
        <position position="176"/>
    </location>
    <ligand>
        <name>substrate</name>
    </ligand>
</feature>
<evidence type="ECO:0000256" key="12">
    <source>
        <dbReference type="ARBA" id="ARBA00022958"/>
    </source>
</evidence>
<proteinExistence type="inferred from homology"/>
<evidence type="ECO:0000256" key="14">
    <source>
        <dbReference type="ARBA" id="ARBA00038036"/>
    </source>
</evidence>